<protein>
    <submittedName>
        <fullName evidence="1">Uncharacterized protein</fullName>
    </submittedName>
</protein>
<keyword evidence="2" id="KW-1185">Reference proteome</keyword>
<organism evidence="1 2">
    <name type="scientific">Heracleum sosnowskyi</name>
    <dbReference type="NCBI Taxonomy" id="360622"/>
    <lineage>
        <taxon>Eukaryota</taxon>
        <taxon>Viridiplantae</taxon>
        <taxon>Streptophyta</taxon>
        <taxon>Embryophyta</taxon>
        <taxon>Tracheophyta</taxon>
        <taxon>Spermatophyta</taxon>
        <taxon>Magnoliopsida</taxon>
        <taxon>eudicotyledons</taxon>
        <taxon>Gunneridae</taxon>
        <taxon>Pentapetalae</taxon>
        <taxon>asterids</taxon>
        <taxon>campanulids</taxon>
        <taxon>Apiales</taxon>
        <taxon>Apiaceae</taxon>
        <taxon>Apioideae</taxon>
        <taxon>apioid superclade</taxon>
        <taxon>Tordylieae</taxon>
        <taxon>Tordyliinae</taxon>
        <taxon>Heracleum</taxon>
    </lineage>
</organism>
<dbReference type="Proteomes" id="UP001237642">
    <property type="component" value="Unassembled WGS sequence"/>
</dbReference>
<reference evidence="1" key="2">
    <citation type="submission" date="2023-05" db="EMBL/GenBank/DDBJ databases">
        <authorList>
            <person name="Schelkunov M.I."/>
        </authorList>
    </citation>
    <scope>NUCLEOTIDE SEQUENCE</scope>
    <source>
        <strain evidence="1">Hsosn_3</strain>
        <tissue evidence="1">Leaf</tissue>
    </source>
</reference>
<dbReference type="AlphaFoldDB" id="A0AAD8JLM3"/>
<gene>
    <name evidence="1" type="ORF">POM88_005143</name>
</gene>
<evidence type="ECO:0000313" key="1">
    <source>
        <dbReference type="EMBL" id="KAK1405538.1"/>
    </source>
</evidence>
<evidence type="ECO:0000313" key="2">
    <source>
        <dbReference type="Proteomes" id="UP001237642"/>
    </source>
</evidence>
<dbReference type="PANTHER" id="PTHR10894:SF0">
    <property type="entry name" value="NUCLEOLAR PROTEIN 56"/>
    <property type="match status" value="1"/>
</dbReference>
<sequence>MNIWLKRKNLKPYILGVSDSELGSCISESIDIPCQSNEFVFELIRGVRLHFDSLIESQKPGDLEKAQLGLGHSYSSAKVMAIVDGDRRGSEVEDGEAGSGGVVVV</sequence>
<dbReference type="PANTHER" id="PTHR10894">
    <property type="entry name" value="NUCLEOLAR PROTEIN 5 NUCLEOLAR PROTEIN NOP5 NOP58"/>
    <property type="match status" value="1"/>
</dbReference>
<dbReference type="GO" id="GO:0032040">
    <property type="term" value="C:small-subunit processome"/>
    <property type="evidence" value="ECO:0007669"/>
    <property type="project" value="InterPro"/>
</dbReference>
<dbReference type="GO" id="GO:0031428">
    <property type="term" value="C:box C/D methylation guide snoRNP complex"/>
    <property type="evidence" value="ECO:0007669"/>
    <property type="project" value="InterPro"/>
</dbReference>
<proteinExistence type="predicted"/>
<comment type="caution">
    <text evidence="1">The sequence shown here is derived from an EMBL/GenBank/DDBJ whole genome shotgun (WGS) entry which is preliminary data.</text>
</comment>
<dbReference type="GO" id="GO:0030515">
    <property type="term" value="F:snoRNA binding"/>
    <property type="evidence" value="ECO:0007669"/>
    <property type="project" value="InterPro"/>
</dbReference>
<dbReference type="EMBL" id="JAUIZM010000001">
    <property type="protein sequence ID" value="KAK1405538.1"/>
    <property type="molecule type" value="Genomic_DNA"/>
</dbReference>
<dbReference type="InterPro" id="IPR045056">
    <property type="entry name" value="Nop56/Nop58"/>
</dbReference>
<accession>A0AAD8JLM3</accession>
<name>A0AAD8JLM3_9APIA</name>
<reference evidence="1" key="1">
    <citation type="submission" date="2023-02" db="EMBL/GenBank/DDBJ databases">
        <title>Genome of toxic invasive species Heracleum sosnowskyi carries increased number of genes despite the absence of recent whole-genome duplications.</title>
        <authorList>
            <person name="Schelkunov M."/>
            <person name="Shtratnikova V."/>
            <person name="Makarenko M."/>
            <person name="Klepikova A."/>
            <person name="Omelchenko D."/>
            <person name="Novikova G."/>
            <person name="Obukhova E."/>
            <person name="Bogdanov V."/>
            <person name="Penin A."/>
            <person name="Logacheva M."/>
        </authorList>
    </citation>
    <scope>NUCLEOTIDE SEQUENCE</scope>
    <source>
        <strain evidence="1">Hsosn_3</strain>
        <tissue evidence="1">Leaf</tissue>
    </source>
</reference>